<keyword evidence="1" id="KW-1133">Transmembrane helix</keyword>
<dbReference type="RefSeq" id="WP_284338480.1">
    <property type="nucleotide sequence ID" value="NZ_BSNS01000002.1"/>
</dbReference>
<gene>
    <name evidence="3" type="ORF">GCM10010862_02760</name>
</gene>
<dbReference type="Proteomes" id="UP001156691">
    <property type="component" value="Unassembled WGS sequence"/>
</dbReference>
<dbReference type="Gene3D" id="2.40.30.180">
    <property type="entry name" value="Ubiquitin-activating enzyme E1, FCCH domain"/>
    <property type="match status" value="1"/>
</dbReference>
<dbReference type="InterPro" id="IPR042302">
    <property type="entry name" value="E1_FCCH_sf"/>
</dbReference>
<dbReference type="InterPro" id="IPR028087">
    <property type="entry name" value="Tad_N"/>
</dbReference>
<name>A0ABQ5VZZ1_9HYPH</name>
<keyword evidence="4" id="KW-1185">Reference proteome</keyword>
<organism evidence="3 4">
    <name type="scientific">Devosia nitrariae</name>
    <dbReference type="NCBI Taxonomy" id="2071872"/>
    <lineage>
        <taxon>Bacteria</taxon>
        <taxon>Pseudomonadati</taxon>
        <taxon>Pseudomonadota</taxon>
        <taxon>Alphaproteobacteria</taxon>
        <taxon>Hyphomicrobiales</taxon>
        <taxon>Devosiaceae</taxon>
        <taxon>Devosia</taxon>
    </lineage>
</organism>
<proteinExistence type="predicted"/>
<keyword evidence="1" id="KW-0472">Membrane</keyword>
<accession>A0ABQ5VZZ1</accession>
<feature type="transmembrane region" description="Helical" evidence="1">
    <location>
        <begin position="20"/>
        <end position="41"/>
    </location>
</feature>
<evidence type="ECO:0000256" key="1">
    <source>
        <dbReference type="SAM" id="Phobius"/>
    </source>
</evidence>
<dbReference type="InterPro" id="IPR036465">
    <property type="entry name" value="vWFA_dom_sf"/>
</dbReference>
<protein>
    <submittedName>
        <fullName evidence="3">Pilus assembly protein TadG</fullName>
    </submittedName>
</protein>
<evidence type="ECO:0000313" key="4">
    <source>
        <dbReference type="Proteomes" id="UP001156691"/>
    </source>
</evidence>
<evidence type="ECO:0000259" key="2">
    <source>
        <dbReference type="Pfam" id="PF13400"/>
    </source>
</evidence>
<dbReference type="Pfam" id="PF13400">
    <property type="entry name" value="Tad"/>
    <property type="match status" value="1"/>
</dbReference>
<comment type="caution">
    <text evidence="3">The sequence shown here is derived from an EMBL/GenBank/DDBJ whole genome shotgun (WGS) entry which is preliminary data.</text>
</comment>
<dbReference type="SUPFAM" id="SSF53300">
    <property type="entry name" value="vWA-like"/>
    <property type="match status" value="1"/>
</dbReference>
<keyword evidence="1" id="KW-0812">Transmembrane</keyword>
<feature type="domain" description="Putative Flp pilus-assembly TadG-like N-terminal" evidence="2">
    <location>
        <begin position="17"/>
        <end position="60"/>
    </location>
</feature>
<reference evidence="4" key="1">
    <citation type="journal article" date="2019" name="Int. J. Syst. Evol. Microbiol.">
        <title>The Global Catalogue of Microorganisms (GCM) 10K type strain sequencing project: providing services to taxonomists for standard genome sequencing and annotation.</title>
        <authorList>
            <consortium name="The Broad Institute Genomics Platform"/>
            <consortium name="The Broad Institute Genome Sequencing Center for Infectious Disease"/>
            <person name="Wu L."/>
            <person name="Ma J."/>
        </authorList>
    </citation>
    <scope>NUCLEOTIDE SEQUENCE [LARGE SCALE GENOMIC DNA]</scope>
    <source>
        <strain evidence="4">NBRC 112416</strain>
    </source>
</reference>
<dbReference type="EMBL" id="BSNS01000002">
    <property type="protein sequence ID" value="GLQ53018.1"/>
    <property type="molecule type" value="Genomic_DNA"/>
</dbReference>
<evidence type="ECO:0000313" key="3">
    <source>
        <dbReference type="EMBL" id="GLQ53018.1"/>
    </source>
</evidence>
<dbReference type="Gene3D" id="3.40.50.410">
    <property type="entry name" value="von Willebrand factor, type A domain"/>
    <property type="match status" value="1"/>
</dbReference>
<sequence>MRHLFDLFERFRADERGAFAVIFGLMAIVLFAMAGAVVDFVSLQQARNRAQVALDAATLALQREVFEDDTSAADIATKAQALILERIGDPRISATVDPAKVVINEESGSLYIEAGLVVPTIFVQLVGVDELAATVLSEATRGSLNIEVAVALDITGSMNQTIETSDEDSGEITKIEALQTALQELITLVVQEQQTPTYSKMALVPYSMGVNVGSDADTIRGPVVAPTAITNVAWASGSSIPVSNAERTNPLRITASNHGFQNGDRIYVDENVGGMWQIRNRIFTVSNRAANSFTLQGVNGSNYSSFQSSNPLARVTKCLTTNCELVVTSSAHGLTTNNYAYITGTSGTSQVNNYAWEIGSTTTNTFVLTGSSRTNRNYGSSTSSGSAYCTLPGCEYYIFRNPYNQLRLHRISTCVTERNPDADTDAPPSTTLLGRNYPGSGNPCVANTITPLTSDRAALATIAQNLTASGSTAGHIGVAWAWYLVSPNFNGPWPAASQPAPDNEPNVLKAVVLMTDGEFNSVYCNGVISQSSTSGSGSTSDHINCNAPNGSSYAQAEDLCDAMKDDGILVFTVGFDIVDSQSAQDLMANCASDASRAYEANTGQALVGVFADIGRQLSLLRVTR</sequence>